<dbReference type="InterPro" id="IPR027417">
    <property type="entry name" value="P-loop_NTPase"/>
</dbReference>
<evidence type="ECO:0000259" key="7">
    <source>
        <dbReference type="SMART" id="SM00833"/>
    </source>
</evidence>
<dbReference type="GO" id="GO:0000166">
    <property type="term" value="F:nucleotide binding"/>
    <property type="evidence" value="ECO:0007669"/>
    <property type="project" value="UniProtKB-KW"/>
</dbReference>
<protein>
    <submittedName>
        <fullName evidence="8">GTP-binding protein</fullName>
    </submittedName>
</protein>
<name>A0A2W5Q5P9_RHOSU</name>
<evidence type="ECO:0000256" key="3">
    <source>
        <dbReference type="ARBA" id="ARBA00023186"/>
    </source>
</evidence>
<accession>A0A2W5Q5P9</accession>
<evidence type="ECO:0000256" key="6">
    <source>
        <dbReference type="ARBA" id="ARBA00049117"/>
    </source>
</evidence>
<comment type="caution">
    <text evidence="8">The sequence shown here is derived from an EMBL/GenBank/DDBJ whole genome shotgun (WGS) entry which is preliminary data.</text>
</comment>
<dbReference type="Proteomes" id="UP000249185">
    <property type="component" value="Unassembled WGS sequence"/>
</dbReference>
<sequence length="314" mass="32206">MRARADGRLPLTIVGGFLGAGKSTWLRHQLRAGVFARHHVIVNEAAETPVDNLLLSAAYRLDTLAAGCACCEARGALVALLRRVCDGAAARGVAGIVLETSGLADPAGIAAAVAGDPVLVRRLAVAGTIALADARHGADQLAAEPLARAQAESADTLVITKAGGAEPVALARLVASLRVLNPAAEIVAAERGEPVPLPDVTAPPVALPPLAEATPIRPYRLRVGAAAGWPALSTWLSALLHARGDEVVRVKGVIPTPAGLLLLQSVRQLVQPPEILPADGAGLSGPPPEPGMVVLIGRGLDQATLERSWRRFGG</sequence>
<dbReference type="SMART" id="SM00833">
    <property type="entry name" value="CobW_C"/>
    <property type="match status" value="1"/>
</dbReference>
<dbReference type="InterPro" id="IPR036627">
    <property type="entry name" value="CobW-likC_sf"/>
</dbReference>
<evidence type="ECO:0000313" key="8">
    <source>
        <dbReference type="EMBL" id="PZQ50033.1"/>
    </source>
</evidence>
<dbReference type="GO" id="GO:0005737">
    <property type="term" value="C:cytoplasm"/>
    <property type="evidence" value="ECO:0007669"/>
    <property type="project" value="TreeGrafter"/>
</dbReference>
<dbReference type="EMBL" id="QFPW01000005">
    <property type="protein sequence ID" value="PZQ50033.1"/>
    <property type="molecule type" value="Genomic_DNA"/>
</dbReference>
<evidence type="ECO:0000313" key="9">
    <source>
        <dbReference type="Proteomes" id="UP000249185"/>
    </source>
</evidence>
<organism evidence="8 9">
    <name type="scientific">Rhodovulum sulfidophilum</name>
    <name type="common">Rhodobacter sulfidophilus</name>
    <dbReference type="NCBI Taxonomy" id="35806"/>
    <lineage>
        <taxon>Bacteria</taxon>
        <taxon>Pseudomonadati</taxon>
        <taxon>Pseudomonadota</taxon>
        <taxon>Alphaproteobacteria</taxon>
        <taxon>Rhodobacterales</taxon>
        <taxon>Paracoccaceae</taxon>
        <taxon>Rhodovulum</taxon>
    </lineage>
</organism>
<dbReference type="Gene3D" id="3.30.1220.10">
    <property type="entry name" value="CobW-like, C-terminal domain"/>
    <property type="match status" value="1"/>
</dbReference>
<dbReference type="InterPro" id="IPR003495">
    <property type="entry name" value="CobW/HypB/UreG_nucleotide-bd"/>
</dbReference>
<dbReference type="AlphaFoldDB" id="A0A2W5Q5P9"/>
<comment type="catalytic activity">
    <reaction evidence="6">
        <text>GTP + H2O = GDP + phosphate + H(+)</text>
        <dbReference type="Rhea" id="RHEA:19669"/>
        <dbReference type="ChEBI" id="CHEBI:15377"/>
        <dbReference type="ChEBI" id="CHEBI:15378"/>
        <dbReference type="ChEBI" id="CHEBI:37565"/>
        <dbReference type="ChEBI" id="CHEBI:43474"/>
        <dbReference type="ChEBI" id="CHEBI:58189"/>
    </reaction>
    <physiologicalReaction direction="left-to-right" evidence="6">
        <dbReference type="Rhea" id="RHEA:19670"/>
    </physiologicalReaction>
</comment>
<keyword evidence="2" id="KW-0378">Hydrolase</keyword>
<evidence type="ECO:0000256" key="4">
    <source>
        <dbReference type="ARBA" id="ARBA00034320"/>
    </source>
</evidence>
<dbReference type="GO" id="GO:0016787">
    <property type="term" value="F:hydrolase activity"/>
    <property type="evidence" value="ECO:0007669"/>
    <property type="project" value="UniProtKB-KW"/>
</dbReference>
<keyword evidence="1" id="KW-0547">Nucleotide-binding</keyword>
<dbReference type="CDD" id="cd03112">
    <property type="entry name" value="CobW-like"/>
    <property type="match status" value="1"/>
</dbReference>
<dbReference type="PANTHER" id="PTHR13748">
    <property type="entry name" value="COBW-RELATED"/>
    <property type="match status" value="1"/>
</dbReference>
<dbReference type="Pfam" id="PF02492">
    <property type="entry name" value="cobW"/>
    <property type="match status" value="1"/>
</dbReference>
<evidence type="ECO:0000256" key="2">
    <source>
        <dbReference type="ARBA" id="ARBA00022801"/>
    </source>
</evidence>
<evidence type="ECO:0000256" key="5">
    <source>
        <dbReference type="ARBA" id="ARBA00045658"/>
    </source>
</evidence>
<evidence type="ECO:0000256" key="1">
    <source>
        <dbReference type="ARBA" id="ARBA00022741"/>
    </source>
</evidence>
<comment type="function">
    <text evidence="5">Zinc chaperone that directly transfers zinc cofactor to target proteins, thereby activating them. Zinc is transferred from the CXCC motif in the GTPase domain to the zinc binding site in target proteins in a process requiring GTP hydrolysis.</text>
</comment>
<comment type="similarity">
    <text evidence="4">Belongs to the SIMIBI class G3E GTPase family. ZNG1 subfamily.</text>
</comment>
<proteinExistence type="inferred from homology"/>
<feature type="domain" description="CobW C-terminal" evidence="7">
    <location>
        <begin position="216"/>
        <end position="313"/>
    </location>
</feature>
<dbReference type="Pfam" id="PF07683">
    <property type="entry name" value="CobW_C"/>
    <property type="match status" value="1"/>
</dbReference>
<dbReference type="SUPFAM" id="SSF52540">
    <property type="entry name" value="P-loop containing nucleoside triphosphate hydrolases"/>
    <property type="match status" value="1"/>
</dbReference>
<dbReference type="InterPro" id="IPR011629">
    <property type="entry name" value="CobW-like_C"/>
</dbReference>
<dbReference type="SUPFAM" id="SSF90002">
    <property type="entry name" value="Hypothetical protein YjiA, C-terminal domain"/>
    <property type="match status" value="1"/>
</dbReference>
<reference evidence="8 9" key="1">
    <citation type="submission" date="2017-08" db="EMBL/GenBank/DDBJ databases">
        <title>Infants hospitalized years apart are colonized by the same room-sourced microbial strains.</title>
        <authorList>
            <person name="Brooks B."/>
            <person name="Olm M.R."/>
            <person name="Firek B.A."/>
            <person name="Baker R."/>
            <person name="Thomas B.C."/>
            <person name="Morowitz M.J."/>
            <person name="Banfield J.F."/>
        </authorList>
    </citation>
    <scope>NUCLEOTIDE SEQUENCE [LARGE SCALE GENOMIC DNA]</scope>
    <source>
        <strain evidence="8">S2_005_002_R2_34</strain>
    </source>
</reference>
<dbReference type="InterPro" id="IPR051316">
    <property type="entry name" value="Zinc-reg_GTPase_activator"/>
</dbReference>
<dbReference type="PANTHER" id="PTHR13748:SF62">
    <property type="entry name" value="COBW DOMAIN-CONTAINING PROTEIN"/>
    <property type="match status" value="1"/>
</dbReference>
<gene>
    <name evidence="8" type="ORF">DI556_08120</name>
</gene>
<dbReference type="Gene3D" id="3.40.50.300">
    <property type="entry name" value="P-loop containing nucleotide triphosphate hydrolases"/>
    <property type="match status" value="1"/>
</dbReference>
<keyword evidence="3" id="KW-0143">Chaperone</keyword>